<dbReference type="AlphaFoldDB" id="A0A0P6JR50"/>
<sequence>MPVNAVLPELTHTTRWLCLCLSVIPFLFSHLCLPKPSRFPCQICIRMFTKLLESFVQIKNLR</sequence>
<accession>A0A0P6JR50</accession>
<reference evidence="1" key="1">
    <citation type="submission" date="2015-10" db="EMBL/GenBank/DDBJ databases">
        <title>EvidentialGene: Evidence-directed Construction of Complete mRNA Transcriptomes without Genomes.</title>
        <authorList>
            <person name="Gilbert D.G."/>
        </authorList>
    </citation>
    <scope>NUCLEOTIDE SEQUENCE</scope>
</reference>
<dbReference type="EMBL" id="GDIQ01011742">
    <property type="protein sequence ID" value="JAN82995.1"/>
    <property type="molecule type" value="Transcribed_RNA"/>
</dbReference>
<protein>
    <submittedName>
        <fullName evidence="1">Uncharacterized protein</fullName>
    </submittedName>
</protein>
<proteinExistence type="predicted"/>
<evidence type="ECO:0000313" key="1">
    <source>
        <dbReference type="EMBL" id="JAN82995.1"/>
    </source>
</evidence>
<name>A0A0P6JR50_9CRUS</name>
<organism evidence="1">
    <name type="scientific">Daphnia magna</name>
    <dbReference type="NCBI Taxonomy" id="35525"/>
    <lineage>
        <taxon>Eukaryota</taxon>
        <taxon>Metazoa</taxon>
        <taxon>Ecdysozoa</taxon>
        <taxon>Arthropoda</taxon>
        <taxon>Crustacea</taxon>
        <taxon>Branchiopoda</taxon>
        <taxon>Diplostraca</taxon>
        <taxon>Cladocera</taxon>
        <taxon>Anomopoda</taxon>
        <taxon>Daphniidae</taxon>
        <taxon>Daphnia</taxon>
    </lineage>
</organism>